<protein>
    <submittedName>
        <fullName evidence="2">Uncharacterized protein</fullName>
    </submittedName>
</protein>
<gene>
    <name evidence="2" type="ORF">QE152_g25436</name>
</gene>
<evidence type="ECO:0000256" key="1">
    <source>
        <dbReference type="SAM" id="MobiDB-lite"/>
    </source>
</evidence>
<dbReference type="Proteomes" id="UP001458880">
    <property type="component" value="Unassembled WGS sequence"/>
</dbReference>
<sequence>MADPNEVPGPSAAKRSRCNKIVSEAELLRLLENSDVESEDEGWCPADGALQDTDESELKLENVEPAEDGEEDTPQNIPEVTPQVTKVTPNTNIVLKSIPHGMGTFEFTKREELLIRPTDNNPIDYFSLLVTDEFLQVIVDETNSNAEQIFLSYGVTRV</sequence>
<keyword evidence="3" id="KW-1185">Reference proteome</keyword>
<dbReference type="EMBL" id="JASPKY010000279">
    <property type="protein sequence ID" value="KAK9711493.1"/>
    <property type="molecule type" value="Genomic_DNA"/>
</dbReference>
<proteinExistence type="predicted"/>
<evidence type="ECO:0000313" key="3">
    <source>
        <dbReference type="Proteomes" id="UP001458880"/>
    </source>
</evidence>
<reference evidence="2 3" key="1">
    <citation type="journal article" date="2024" name="BMC Genomics">
        <title>De novo assembly and annotation of Popillia japonica's genome with initial clues to its potential as an invasive pest.</title>
        <authorList>
            <person name="Cucini C."/>
            <person name="Boschi S."/>
            <person name="Funari R."/>
            <person name="Cardaioli E."/>
            <person name="Iannotti N."/>
            <person name="Marturano G."/>
            <person name="Paoli F."/>
            <person name="Bruttini M."/>
            <person name="Carapelli A."/>
            <person name="Frati F."/>
            <person name="Nardi F."/>
        </authorList>
    </citation>
    <scope>NUCLEOTIDE SEQUENCE [LARGE SCALE GENOMIC DNA]</scope>
    <source>
        <strain evidence="2">DMR45628</strain>
    </source>
</reference>
<comment type="caution">
    <text evidence="2">The sequence shown here is derived from an EMBL/GenBank/DDBJ whole genome shotgun (WGS) entry which is preliminary data.</text>
</comment>
<feature type="region of interest" description="Disordered" evidence="1">
    <location>
        <begin position="33"/>
        <end position="55"/>
    </location>
</feature>
<dbReference type="AlphaFoldDB" id="A0AAW1K044"/>
<evidence type="ECO:0000313" key="2">
    <source>
        <dbReference type="EMBL" id="KAK9711493.1"/>
    </source>
</evidence>
<accession>A0AAW1K044</accession>
<organism evidence="2 3">
    <name type="scientific">Popillia japonica</name>
    <name type="common">Japanese beetle</name>
    <dbReference type="NCBI Taxonomy" id="7064"/>
    <lineage>
        <taxon>Eukaryota</taxon>
        <taxon>Metazoa</taxon>
        <taxon>Ecdysozoa</taxon>
        <taxon>Arthropoda</taxon>
        <taxon>Hexapoda</taxon>
        <taxon>Insecta</taxon>
        <taxon>Pterygota</taxon>
        <taxon>Neoptera</taxon>
        <taxon>Endopterygota</taxon>
        <taxon>Coleoptera</taxon>
        <taxon>Polyphaga</taxon>
        <taxon>Scarabaeiformia</taxon>
        <taxon>Scarabaeidae</taxon>
        <taxon>Rutelinae</taxon>
        <taxon>Popillia</taxon>
    </lineage>
</organism>
<name>A0AAW1K044_POPJA</name>